<proteinExistence type="predicted"/>
<keyword evidence="3" id="KW-1185">Reference proteome</keyword>
<dbReference type="OrthoDB" id="8453373at2"/>
<dbReference type="Proteomes" id="UP000037405">
    <property type="component" value="Unassembled WGS sequence"/>
</dbReference>
<dbReference type="InterPro" id="IPR041496">
    <property type="entry name" value="YitH/HolE_GNAT"/>
</dbReference>
<dbReference type="InterPro" id="IPR052729">
    <property type="entry name" value="Acyl/Acetyltrans_Enzymes"/>
</dbReference>
<reference evidence="3" key="1">
    <citation type="submission" date="2015-07" db="EMBL/GenBank/DDBJ databases">
        <title>Fjat-14235 jcm11544.</title>
        <authorList>
            <person name="Liu B."/>
            <person name="Wang J."/>
            <person name="Zhu Y."/>
            <person name="Liu G."/>
            <person name="Chen Q."/>
            <person name="Chen Z."/>
            <person name="Lan J."/>
            <person name="Che J."/>
            <person name="Ge C."/>
            <person name="Shi H."/>
            <person name="Pan Z."/>
            <person name="Liu X."/>
        </authorList>
    </citation>
    <scope>NUCLEOTIDE SEQUENCE [LARGE SCALE GENOMIC DNA]</scope>
    <source>
        <strain evidence="3">JCM 11544</strain>
    </source>
</reference>
<evidence type="ECO:0000313" key="3">
    <source>
        <dbReference type="Proteomes" id="UP000037405"/>
    </source>
</evidence>
<dbReference type="RefSeq" id="WP_053428154.1">
    <property type="nucleotide sequence ID" value="NZ_JAUKEH010000002.1"/>
</dbReference>
<gene>
    <name evidence="2" type="ORF">AF331_10925</name>
</gene>
<evidence type="ECO:0000313" key="2">
    <source>
        <dbReference type="EMBL" id="KON84557.1"/>
    </source>
</evidence>
<dbReference type="AlphaFoldDB" id="A0A0M0G4R8"/>
<dbReference type="PATRIC" id="fig|189381.12.peg.2197"/>
<accession>A0A0M0G4R8</accession>
<dbReference type="InterPro" id="IPR016181">
    <property type="entry name" value="Acyl_CoA_acyltransferase"/>
</dbReference>
<comment type="caution">
    <text evidence="2">The sequence shown here is derived from an EMBL/GenBank/DDBJ whole genome shotgun (WGS) entry which is preliminary data.</text>
</comment>
<dbReference type="PANTHER" id="PTHR47237:SF2">
    <property type="entry name" value="BLL4206 PROTEIN"/>
    <property type="match status" value="1"/>
</dbReference>
<dbReference type="PROSITE" id="PS51186">
    <property type="entry name" value="GNAT"/>
    <property type="match status" value="1"/>
</dbReference>
<dbReference type="Pfam" id="PF18014">
    <property type="entry name" value="Acetyltransf_18"/>
    <property type="match status" value="1"/>
</dbReference>
<organism evidence="2 3">
    <name type="scientific">Rossellomorea marisflavi</name>
    <dbReference type="NCBI Taxonomy" id="189381"/>
    <lineage>
        <taxon>Bacteria</taxon>
        <taxon>Bacillati</taxon>
        <taxon>Bacillota</taxon>
        <taxon>Bacilli</taxon>
        <taxon>Bacillales</taxon>
        <taxon>Bacillaceae</taxon>
        <taxon>Rossellomorea</taxon>
    </lineage>
</organism>
<dbReference type="SUPFAM" id="SSF55729">
    <property type="entry name" value="Acyl-CoA N-acyltransferases (Nat)"/>
    <property type="match status" value="1"/>
</dbReference>
<evidence type="ECO:0000259" key="1">
    <source>
        <dbReference type="PROSITE" id="PS51186"/>
    </source>
</evidence>
<dbReference type="Gene3D" id="3.40.630.90">
    <property type="match status" value="1"/>
</dbReference>
<name>A0A0M0G4R8_9BACI</name>
<dbReference type="EMBL" id="LGUE01000004">
    <property type="protein sequence ID" value="KON84557.1"/>
    <property type="molecule type" value="Genomic_DNA"/>
</dbReference>
<dbReference type="Gene3D" id="3.40.630.30">
    <property type="match status" value="1"/>
</dbReference>
<dbReference type="GO" id="GO:0016747">
    <property type="term" value="F:acyltransferase activity, transferring groups other than amino-acyl groups"/>
    <property type="evidence" value="ECO:0007669"/>
    <property type="project" value="InterPro"/>
</dbReference>
<dbReference type="InterPro" id="IPR000182">
    <property type="entry name" value="GNAT_dom"/>
</dbReference>
<dbReference type="PANTHER" id="PTHR47237">
    <property type="entry name" value="SLL0310 PROTEIN"/>
    <property type="match status" value="1"/>
</dbReference>
<dbReference type="CDD" id="cd04301">
    <property type="entry name" value="NAT_SF"/>
    <property type="match status" value="1"/>
</dbReference>
<dbReference type="STRING" id="189381.GCA_900166615_01703"/>
<feature type="domain" description="N-acetyltransferase" evidence="1">
    <location>
        <begin position="1"/>
        <end position="137"/>
    </location>
</feature>
<sequence length="278" mass="30280">MKLGNVGVSDKKNIVQLSREVGWDYCEEDVEEVLKSGRMVGHRLDSGEVISSAALFPYGDELAALGVVIVNPAYKGRGLGRELVESVLASKGERSILLVATKEGKPLYEKMGFKETGMITKYIASPFHPAQMQHELFLAPMTYKDIEEVAKLDAQAFRGDRSGMLRARYERSISAVVLKDSLGKMIGYGMCVQGSVHRVAGPVVAPTAYEAAGLLQELLKMGEGSVRLDTPTDDEAFHSYLEGFGFVEDSRSPIMVQGENDLHGRNGMLFTLASQALG</sequence>
<protein>
    <recommendedName>
        <fullName evidence="1">N-acetyltransferase domain-containing protein</fullName>
    </recommendedName>
</protein>
<dbReference type="Pfam" id="PF13508">
    <property type="entry name" value="Acetyltransf_7"/>
    <property type="match status" value="1"/>
</dbReference>